<reference evidence="5" key="1">
    <citation type="journal article" date="2012" name="PLoS ONE">
        <title>Insights into the Transposable Mobilome of Paracoccus spp. (Alphaproteobacteria).</title>
        <authorList>
            <person name="Dziewit L."/>
            <person name="Baj J."/>
            <person name="Szuplewska M."/>
            <person name="Maj A."/>
            <person name="Tabin M."/>
            <person name="Czyzkowska A."/>
            <person name="Skrzypczyk G."/>
            <person name="Adamczuk M."/>
            <person name="Sitarek T."/>
            <person name="Stawinski P."/>
            <person name="Tudek A."/>
            <person name="Wanasz K."/>
            <person name="Wardal E."/>
            <person name="Piechucka E."/>
            <person name="Bartosik D."/>
        </authorList>
    </citation>
    <scope>NUCLEOTIDE SEQUENCE</scope>
    <source>
        <strain evidence="5">JCM 7686</strain>
        <plasmid evidence="5">pAMI1</plasmid>
    </source>
</reference>
<dbReference type="PANTHER" id="PTHR43130:SF3">
    <property type="entry name" value="HTH-TYPE TRANSCRIPTIONAL REGULATOR RV1931C"/>
    <property type="match status" value="1"/>
</dbReference>
<dbReference type="Pfam" id="PF01965">
    <property type="entry name" value="DJ-1_PfpI"/>
    <property type="match status" value="1"/>
</dbReference>
<keyword evidence="2" id="KW-0238">DNA-binding</keyword>
<dbReference type="GO" id="GO:0003700">
    <property type="term" value="F:DNA-binding transcription factor activity"/>
    <property type="evidence" value="ECO:0007669"/>
    <property type="project" value="InterPro"/>
</dbReference>
<protein>
    <submittedName>
        <fullName evidence="5">Putative AraC family transcriptional regulator</fullName>
    </submittedName>
</protein>
<name>D1L593_PARAH</name>
<dbReference type="PANTHER" id="PTHR43130">
    <property type="entry name" value="ARAC-FAMILY TRANSCRIPTIONAL REGULATOR"/>
    <property type="match status" value="1"/>
</dbReference>
<dbReference type="GO" id="GO:0043565">
    <property type="term" value="F:sequence-specific DNA binding"/>
    <property type="evidence" value="ECO:0007669"/>
    <property type="project" value="InterPro"/>
</dbReference>
<evidence type="ECO:0000256" key="1">
    <source>
        <dbReference type="ARBA" id="ARBA00023015"/>
    </source>
</evidence>
<keyword evidence="1" id="KW-0805">Transcription regulation</keyword>
<keyword evidence="3" id="KW-0804">Transcription</keyword>
<dbReference type="InterPro" id="IPR002818">
    <property type="entry name" value="DJ-1/PfpI"/>
</dbReference>
<dbReference type="PROSITE" id="PS01124">
    <property type="entry name" value="HTH_ARAC_FAMILY_2"/>
    <property type="match status" value="1"/>
</dbReference>
<dbReference type="InterPro" id="IPR020449">
    <property type="entry name" value="Tscrpt_reg_AraC-type_HTH"/>
</dbReference>
<organism evidence="5">
    <name type="scientific">Paracoccus aminophilus</name>
    <dbReference type="NCBI Taxonomy" id="34003"/>
    <lineage>
        <taxon>Bacteria</taxon>
        <taxon>Pseudomonadati</taxon>
        <taxon>Pseudomonadota</taxon>
        <taxon>Alphaproteobacteria</taxon>
        <taxon>Rhodobacterales</taxon>
        <taxon>Paracoccaceae</taxon>
        <taxon>Paracoccus</taxon>
    </lineage>
</organism>
<dbReference type="InterPro" id="IPR029062">
    <property type="entry name" value="Class_I_gatase-like"/>
</dbReference>
<feature type="domain" description="HTH araC/xylS-type" evidence="4">
    <location>
        <begin position="229"/>
        <end position="327"/>
    </location>
</feature>
<evidence type="ECO:0000259" key="4">
    <source>
        <dbReference type="PROSITE" id="PS01124"/>
    </source>
</evidence>
<dbReference type="EMBL" id="GQ468942">
    <property type="protein sequence ID" value="ACY78315.1"/>
    <property type="molecule type" value="Genomic_DNA"/>
</dbReference>
<dbReference type="InterPro" id="IPR009057">
    <property type="entry name" value="Homeodomain-like_sf"/>
</dbReference>
<geneLocation type="plasmid" evidence="5">
    <name>pAMI1</name>
</geneLocation>
<evidence type="ECO:0000256" key="2">
    <source>
        <dbReference type="ARBA" id="ARBA00023125"/>
    </source>
</evidence>
<dbReference type="CDD" id="cd03136">
    <property type="entry name" value="GATase1_AraC_ArgR_like"/>
    <property type="match status" value="1"/>
</dbReference>
<dbReference type="PROSITE" id="PS00041">
    <property type="entry name" value="HTH_ARAC_FAMILY_1"/>
    <property type="match status" value="1"/>
</dbReference>
<dbReference type="AlphaFoldDB" id="D1L593"/>
<keyword evidence="5" id="KW-0614">Plasmid</keyword>
<dbReference type="Gene3D" id="1.10.10.60">
    <property type="entry name" value="Homeodomain-like"/>
    <property type="match status" value="1"/>
</dbReference>
<dbReference type="InterPro" id="IPR018060">
    <property type="entry name" value="HTH_AraC"/>
</dbReference>
<proteinExistence type="predicted"/>
<dbReference type="Pfam" id="PF12833">
    <property type="entry name" value="HTH_18"/>
    <property type="match status" value="1"/>
</dbReference>
<dbReference type="InterPro" id="IPR052158">
    <property type="entry name" value="INH-QAR"/>
</dbReference>
<evidence type="ECO:0000313" key="5">
    <source>
        <dbReference type="EMBL" id="ACY78315.1"/>
    </source>
</evidence>
<accession>D1L593</accession>
<evidence type="ECO:0000256" key="3">
    <source>
        <dbReference type="ARBA" id="ARBA00023163"/>
    </source>
</evidence>
<dbReference type="SUPFAM" id="SSF52317">
    <property type="entry name" value="Class I glutamine amidotransferase-like"/>
    <property type="match status" value="1"/>
</dbReference>
<sequence>MADQNSNFAQLAQTGRPVRVGFFLVPDFPLMTFAAAVDSLRQGNRLARKKAFEWVLLSADGAGVKSSSGLGFDVDAPISKAPRCDIVILIAGINYADAYEPNVFGWLRRIYSEGAFLGAVSTAVFLLARAGLLEGRRCSVHWESLASFRREFPNCLATDDIYSSDGRFVTSSGGTVTLDMMLYIIAAIEGRDLAALISDQFNHAHIRRMTDVQRMSPEDRFGIRNSKIAYVVRQMEASLSAPVEITQLADSVALSLRQLERIFHANLGKSPSKFYIELRMARARELLTFTELTIAEIAELCGYDSPSHFSRFYRQQFQESPAATRKAEIARRSLGS</sequence>
<dbReference type="SMART" id="SM00342">
    <property type="entry name" value="HTH_ARAC"/>
    <property type="match status" value="1"/>
</dbReference>
<dbReference type="Gene3D" id="3.40.50.880">
    <property type="match status" value="1"/>
</dbReference>
<dbReference type="InterPro" id="IPR018062">
    <property type="entry name" value="HTH_AraC-typ_CS"/>
</dbReference>
<dbReference type="SUPFAM" id="SSF46689">
    <property type="entry name" value="Homeodomain-like"/>
    <property type="match status" value="1"/>
</dbReference>
<dbReference type="PRINTS" id="PR00032">
    <property type="entry name" value="HTHARAC"/>
</dbReference>